<evidence type="ECO:0000313" key="3">
    <source>
        <dbReference type="Proteomes" id="UP000037247"/>
    </source>
</evidence>
<sequence>MSDSTPDVAPVPPADDPEFTSLDCSAVIADVWLVLDNECDSAARARLQQHLDECPSCLAHYGIESQLKALINRKCGGDRAPDSLRDRLRIEIRKTVVVRETRYSSGE</sequence>
<dbReference type="Proteomes" id="UP000037247">
    <property type="component" value="Unassembled WGS sequence"/>
</dbReference>
<protein>
    <submittedName>
        <fullName evidence="2">Anti-sigma factor</fullName>
    </submittedName>
</protein>
<keyword evidence="3" id="KW-1185">Reference proteome</keyword>
<dbReference type="InterPro" id="IPR024020">
    <property type="entry name" value="Anit_sigma_mycothiol_RsrA"/>
</dbReference>
<dbReference type="InterPro" id="IPR027383">
    <property type="entry name" value="Znf_put"/>
</dbReference>
<evidence type="ECO:0000313" key="2">
    <source>
        <dbReference type="EMBL" id="KNA91654.1"/>
    </source>
</evidence>
<feature type="domain" description="Putative zinc-finger" evidence="1">
    <location>
        <begin position="24"/>
        <end position="57"/>
    </location>
</feature>
<name>A0ABR5ID29_9ACTN</name>
<dbReference type="RefSeq" id="WP_049698961.1">
    <property type="nucleotide sequence ID" value="NZ_CBDRLS010000004.1"/>
</dbReference>
<gene>
    <name evidence="2" type="ORF">ABW18_10905</name>
</gene>
<organism evidence="2 3">
    <name type="scientific">Gordonia jacobaea</name>
    <dbReference type="NCBI Taxonomy" id="122202"/>
    <lineage>
        <taxon>Bacteria</taxon>
        <taxon>Bacillati</taxon>
        <taxon>Actinomycetota</taxon>
        <taxon>Actinomycetes</taxon>
        <taxon>Mycobacteriales</taxon>
        <taxon>Gordoniaceae</taxon>
        <taxon>Gordonia</taxon>
    </lineage>
</organism>
<dbReference type="NCBIfam" id="TIGR03988">
    <property type="entry name" value="antisig_RsrA"/>
    <property type="match status" value="1"/>
</dbReference>
<comment type="caution">
    <text evidence="2">The sequence shown here is derived from an EMBL/GenBank/DDBJ whole genome shotgun (WGS) entry which is preliminary data.</text>
</comment>
<evidence type="ECO:0000259" key="1">
    <source>
        <dbReference type="Pfam" id="PF13490"/>
    </source>
</evidence>
<reference evidence="2 3" key="1">
    <citation type="submission" date="2015-05" db="EMBL/GenBank/DDBJ databases">
        <title>Draft genome sequence of the bacterium Gordonia jacobaea a new member of the Gordonia genus.</title>
        <authorList>
            <person name="Jimenez-Galisteo G."/>
            <person name="Dominguez A."/>
            <person name="Munoz E."/>
            <person name="Vinas M."/>
        </authorList>
    </citation>
    <scope>NUCLEOTIDE SEQUENCE [LARGE SCALE GENOMIC DNA]</scope>
    <source>
        <strain evidence="3">mv1</strain>
    </source>
</reference>
<accession>A0ABR5ID29</accession>
<dbReference type="EMBL" id="LDTZ01000016">
    <property type="protein sequence ID" value="KNA91654.1"/>
    <property type="molecule type" value="Genomic_DNA"/>
</dbReference>
<proteinExistence type="predicted"/>
<dbReference type="Pfam" id="PF13490">
    <property type="entry name" value="zf-HC2"/>
    <property type="match status" value="1"/>
</dbReference>